<dbReference type="GO" id="GO:0016462">
    <property type="term" value="F:pyrophosphatase activity"/>
    <property type="evidence" value="ECO:0007669"/>
    <property type="project" value="TreeGrafter"/>
</dbReference>
<reference evidence="2 3" key="1">
    <citation type="submission" date="2018-12" db="EMBL/GenBank/DDBJ databases">
        <title>Complete Genome Sequence of Glutamicibacter creatinolyticus strain LGCM259,isolated from an abscess of a 12-year-old mare in Italy.</title>
        <authorList>
            <person name="Santos R.G."/>
            <person name="Silva A.L."/>
            <person name="Seyffert N."/>
            <person name="Castro T.L.P."/>
            <person name="Attili A.R."/>
            <person name="Rifici C."/>
            <person name="Mazzullo G."/>
            <person name="Brenig B."/>
            <person name="Venanzi F."/>
            <person name="Azevedo V."/>
        </authorList>
    </citation>
    <scope>NUCLEOTIDE SEQUENCE [LARGE SCALE GENOMIC DNA]</scope>
    <source>
        <strain evidence="2 3">LGCM 259</strain>
    </source>
</reference>
<sequence length="318" mass="33782">MRVAGIDCGTNSIRLLIAEASQGADGVQLADVERRMQIVRLGQGVDATGRFAPEALERTYAAVRDYAALIEQHQVAHTRFVATSATRDVANREEFLDTIEQILSVRPEVISGQEEAALSFAGATGVLPADAAGERMVIDLGGGSTEFVIGAGRTPRTAVSLDMGCVRVTERFFSDGLGGLDARSQAADFIDDQLRVLESLDLSQLTGLVGVAGTITTLTAQALGLEHYDSRRIHGAQLDFCQMREATGAILGMNRAQRAALGFMHPGRVDVIQAGALIVERILSHVHRATSGRVERITASEHDILDGIAASVAALHTA</sequence>
<feature type="domain" description="Ppx/GppA phosphatase N-terminal" evidence="1">
    <location>
        <begin position="24"/>
        <end position="289"/>
    </location>
</feature>
<evidence type="ECO:0000313" key="2">
    <source>
        <dbReference type="EMBL" id="QCY46348.1"/>
    </source>
</evidence>
<dbReference type="PANTHER" id="PTHR30005">
    <property type="entry name" value="EXOPOLYPHOSPHATASE"/>
    <property type="match status" value="1"/>
</dbReference>
<dbReference type="Gene3D" id="3.30.420.150">
    <property type="entry name" value="Exopolyphosphatase. Domain 2"/>
    <property type="match status" value="1"/>
</dbReference>
<dbReference type="PANTHER" id="PTHR30005:SF13">
    <property type="entry name" value="EXOPOLYPHOSPHATASE 2"/>
    <property type="match status" value="1"/>
</dbReference>
<dbReference type="SUPFAM" id="SSF53067">
    <property type="entry name" value="Actin-like ATPase domain"/>
    <property type="match status" value="2"/>
</dbReference>
<dbReference type="Proteomes" id="UP000307000">
    <property type="component" value="Chromosome"/>
</dbReference>
<dbReference type="InterPro" id="IPR003695">
    <property type="entry name" value="Ppx_GppA_N"/>
</dbReference>
<dbReference type="Pfam" id="PF02541">
    <property type="entry name" value="Ppx-GppA"/>
    <property type="match status" value="1"/>
</dbReference>
<evidence type="ECO:0000313" key="3">
    <source>
        <dbReference type="Proteomes" id="UP000307000"/>
    </source>
</evidence>
<dbReference type="Gene3D" id="3.30.420.40">
    <property type="match status" value="1"/>
</dbReference>
<dbReference type="KEGG" id="gcr:GcLGCM259_0584"/>
<gene>
    <name evidence="2" type="ORF">GcLGCM259_0584</name>
</gene>
<name>A0A5B7WQR8_9MICC</name>
<dbReference type="InterPro" id="IPR043129">
    <property type="entry name" value="ATPase_NBD"/>
</dbReference>
<dbReference type="EMBL" id="CP034412">
    <property type="protein sequence ID" value="QCY46348.1"/>
    <property type="molecule type" value="Genomic_DNA"/>
</dbReference>
<dbReference type="AlphaFoldDB" id="A0A5B7WQR8"/>
<protein>
    <submittedName>
        <fullName evidence="2">Exopolyphosphatase</fullName>
    </submittedName>
</protein>
<keyword evidence="3" id="KW-1185">Reference proteome</keyword>
<proteinExistence type="predicted"/>
<accession>A0A5B7WQR8</accession>
<dbReference type="RefSeq" id="WP_138925716.1">
    <property type="nucleotide sequence ID" value="NZ_CP034412.1"/>
</dbReference>
<evidence type="ECO:0000259" key="1">
    <source>
        <dbReference type="Pfam" id="PF02541"/>
    </source>
</evidence>
<organism evidence="2 3">
    <name type="scientific">Glutamicibacter creatinolyticus</name>
    <dbReference type="NCBI Taxonomy" id="162496"/>
    <lineage>
        <taxon>Bacteria</taxon>
        <taxon>Bacillati</taxon>
        <taxon>Actinomycetota</taxon>
        <taxon>Actinomycetes</taxon>
        <taxon>Micrococcales</taxon>
        <taxon>Micrococcaceae</taxon>
        <taxon>Glutamicibacter</taxon>
    </lineage>
</organism>
<dbReference type="InterPro" id="IPR050273">
    <property type="entry name" value="GppA/Ppx_hydrolase"/>
</dbReference>